<dbReference type="PROSITE" id="PS00375">
    <property type="entry name" value="UDPGT"/>
    <property type="match status" value="1"/>
</dbReference>
<evidence type="ECO:0000256" key="3">
    <source>
        <dbReference type="ARBA" id="ARBA00022679"/>
    </source>
</evidence>
<organism evidence="9 10">
    <name type="scientific">Camellia sinensis var. sinensis</name>
    <name type="common">China tea</name>
    <dbReference type="NCBI Taxonomy" id="542762"/>
    <lineage>
        <taxon>Eukaryota</taxon>
        <taxon>Viridiplantae</taxon>
        <taxon>Streptophyta</taxon>
        <taxon>Embryophyta</taxon>
        <taxon>Tracheophyta</taxon>
        <taxon>Spermatophyta</taxon>
        <taxon>Magnoliopsida</taxon>
        <taxon>eudicotyledons</taxon>
        <taxon>Gunneridae</taxon>
        <taxon>Pentapetalae</taxon>
        <taxon>asterids</taxon>
        <taxon>Ericales</taxon>
        <taxon>Theaceae</taxon>
        <taxon>Camellia</taxon>
    </lineage>
</organism>
<dbReference type="GO" id="GO:0016138">
    <property type="term" value="P:glycoside biosynthetic process"/>
    <property type="evidence" value="ECO:0007669"/>
    <property type="project" value="UniProtKB-ARBA"/>
</dbReference>
<dbReference type="GO" id="GO:0008194">
    <property type="term" value="F:UDP-glycosyltransferase activity"/>
    <property type="evidence" value="ECO:0007669"/>
    <property type="project" value="InterPro"/>
</dbReference>
<dbReference type="PANTHER" id="PTHR48044:SF29">
    <property type="entry name" value="GLYCOSYLTRANSFERASE"/>
    <property type="match status" value="1"/>
</dbReference>
<dbReference type="PANTHER" id="PTHR48044">
    <property type="entry name" value="GLYCOSYLTRANSFERASE"/>
    <property type="match status" value="1"/>
</dbReference>
<evidence type="ECO:0000256" key="1">
    <source>
        <dbReference type="ARBA" id="ARBA00009995"/>
    </source>
</evidence>
<comment type="similarity">
    <text evidence="1 5">Belongs to the UDP-glycosyltransferase family.</text>
</comment>
<accession>A0A4S4DDH9</accession>
<dbReference type="AlphaFoldDB" id="A0A4S4DDH9"/>
<sequence>MDSKQSKMNVLMLPWLAQGHITPFLELAKKLTHKNFHIYLCSTPINLKSIKKRITDKYSLSIELVEIHLPTSPELPPHHHTTNGLPLHLNSTLQEAFEMASPDFSNILKTLSPDLVIHDFKPSSAQSIASSYNIPAVQLMTAGAAVVSFGSHMFNHPDVEFPFPAIRLHEFQEKLFRQMVMDVARTAKEKQSTPVNNDQPPCNITLFNTFRELEGKYIDHLSVTGDKRVVPVGPLVQGIVDDEKEHSEIIQWLENKGEYSTLFVSFGSEYFMSKEEIEEIAHGLEFSKVNFIWVVRFPEGEKVEVEAVLPKGFIDRVGVRGLMVEGWAPQARILAHSSTGGFVSHCGWNSMLESLFYGVPIVAIPIHFEQPLNAKLVEEVGVAMEVNRDMNGRLNREEIAQVIRKVVVEKSGEDIRMKARNFGEKIRRKGDEEIDEAVEVLMQLWSSKAPPPPRIRKRKKKRRKKKKKKGWTGGANINRAGQGAEAEAEAEAESGLRRLMADKLGDELLSL</sequence>
<dbReference type="Proteomes" id="UP000306102">
    <property type="component" value="Unassembled WGS sequence"/>
</dbReference>
<dbReference type="InterPro" id="IPR002213">
    <property type="entry name" value="UDP_glucos_trans"/>
</dbReference>
<dbReference type="CDD" id="cd03784">
    <property type="entry name" value="GT1_Gtf-like"/>
    <property type="match status" value="1"/>
</dbReference>
<evidence type="ECO:0000256" key="4">
    <source>
        <dbReference type="ARBA" id="ARBA00023241"/>
    </source>
</evidence>
<proteinExistence type="inferred from homology"/>
<dbReference type="Gene3D" id="3.40.50.2000">
    <property type="entry name" value="Glycogen Phosphorylase B"/>
    <property type="match status" value="2"/>
</dbReference>
<evidence type="ECO:0000259" key="8">
    <source>
        <dbReference type="Pfam" id="PF26168"/>
    </source>
</evidence>
<dbReference type="EC" id="2.4.1.-" evidence="6"/>
<evidence type="ECO:0000256" key="6">
    <source>
        <dbReference type="RuleBase" id="RU362057"/>
    </source>
</evidence>
<dbReference type="GO" id="GO:0009813">
    <property type="term" value="P:flavonoid biosynthetic process"/>
    <property type="evidence" value="ECO:0007669"/>
    <property type="project" value="UniProtKB-KW"/>
</dbReference>
<keyword evidence="3 5" id="KW-0808">Transferase</keyword>
<keyword evidence="10" id="KW-1185">Reference proteome</keyword>
<dbReference type="STRING" id="542762.A0A4S4DDH9"/>
<dbReference type="InterPro" id="IPR058980">
    <property type="entry name" value="Glyco_transf_N"/>
</dbReference>
<feature type="region of interest" description="Disordered" evidence="7">
    <location>
        <begin position="447"/>
        <end position="494"/>
    </location>
</feature>
<evidence type="ECO:0000256" key="7">
    <source>
        <dbReference type="SAM" id="MobiDB-lite"/>
    </source>
</evidence>
<protein>
    <recommendedName>
        <fullName evidence="6">Glycosyltransferase</fullName>
        <ecNumber evidence="6">2.4.1.-</ecNumber>
    </recommendedName>
</protein>
<reference evidence="9 10" key="1">
    <citation type="journal article" date="2018" name="Proc. Natl. Acad. Sci. U.S.A.">
        <title>Draft genome sequence of Camellia sinensis var. sinensis provides insights into the evolution of the tea genome and tea quality.</title>
        <authorList>
            <person name="Wei C."/>
            <person name="Yang H."/>
            <person name="Wang S."/>
            <person name="Zhao J."/>
            <person name="Liu C."/>
            <person name="Gao L."/>
            <person name="Xia E."/>
            <person name="Lu Y."/>
            <person name="Tai Y."/>
            <person name="She G."/>
            <person name="Sun J."/>
            <person name="Cao H."/>
            <person name="Tong W."/>
            <person name="Gao Q."/>
            <person name="Li Y."/>
            <person name="Deng W."/>
            <person name="Jiang X."/>
            <person name="Wang W."/>
            <person name="Chen Q."/>
            <person name="Zhang S."/>
            <person name="Li H."/>
            <person name="Wu J."/>
            <person name="Wang P."/>
            <person name="Li P."/>
            <person name="Shi C."/>
            <person name="Zheng F."/>
            <person name="Jian J."/>
            <person name="Huang B."/>
            <person name="Shan D."/>
            <person name="Shi M."/>
            <person name="Fang C."/>
            <person name="Yue Y."/>
            <person name="Li F."/>
            <person name="Li D."/>
            <person name="Wei S."/>
            <person name="Han B."/>
            <person name="Jiang C."/>
            <person name="Yin Y."/>
            <person name="Xia T."/>
            <person name="Zhang Z."/>
            <person name="Bennetzen J.L."/>
            <person name="Zhao S."/>
            <person name="Wan X."/>
        </authorList>
    </citation>
    <scope>NUCLEOTIDE SEQUENCE [LARGE SCALE GENOMIC DNA]</scope>
    <source>
        <strain evidence="10">cv. Shuchazao</strain>
        <tissue evidence="9">Leaf</tissue>
    </source>
</reference>
<comment type="caution">
    <text evidence="9">The sequence shown here is derived from an EMBL/GenBank/DDBJ whole genome shotgun (WGS) entry which is preliminary data.</text>
</comment>
<dbReference type="Pfam" id="PF26168">
    <property type="entry name" value="Glyco_transf_N"/>
    <property type="match status" value="1"/>
</dbReference>
<evidence type="ECO:0000313" key="10">
    <source>
        <dbReference type="Proteomes" id="UP000306102"/>
    </source>
</evidence>
<gene>
    <name evidence="9" type="ORF">TEA_011648</name>
</gene>
<evidence type="ECO:0000313" key="9">
    <source>
        <dbReference type="EMBL" id="THG00645.1"/>
    </source>
</evidence>
<dbReference type="SUPFAM" id="SSF53756">
    <property type="entry name" value="UDP-Glycosyltransferase/glycogen phosphorylase"/>
    <property type="match status" value="1"/>
</dbReference>
<evidence type="ECO:0000256" key="2">
    <source>
        <dbReference type="ARBA" id="ARBA00022676"/>
    </source>
</evidence>
<keyword evidence="2 5" id="KW-0328">Glycosyltransferase</keyword>
<dbReference type="FunFam" id="3.40.50.2000:FF:000060">
    <property type="entry name" value="Glycosyltransferase"/>
    <property type="match status" value="1"/>
</dbReference>
<dbReference type="EMBL" id="SDRB02011621">
    <property type="protein sequence ID" value="THG00645.1"/>
    <property type="molecule type" value="Genomic_DNA"/>
</dbReference>
<feature type="domain" description="Glycosyltransferase N-terminal" evidence="8">
    <location>
        <begin position="8"/>
        <end position="236"/>
    </location>
</feature>
<keyword evidence="4" id="KW-0284">Flavonoid biosynthesis</keyword>
<dbReference type="InterPro" id="IPR035595">
    <property type="entry name" value="UDP_glycos_trans_CS"/>
</dbReference>
<evidence type="ECO:0000256" key="5">
    <source>
        <dbReference type="RuleBase" id="RU003718"/>
    </source>
</evidence>
<feature type="compositionally biased region" description="Basic residues" evidence="7">
    <location>
        <begin position="454"/>
        <end position="470"/>
    </location>
</feature>
<name>A0A4S4DDH9_CAMSN</name>
<dbReference type="Pfam" id="PF00201">
    <property type="entry name" value="UDPGT"/>
    <property type="match status" value="1"/>
</dbReference>